<keyword evidence="2" id="KW-0813">Transport</keyword>
<accession>A0A9N8ETH0</accession>
<evidence type="ECO:0000256" key="3">
    <source>
        <dbReference type="ARBA" id="ARBA00022729"/>
    </source>
</evidence>
<keyword evidence="5" id="KW-0812">Transmembrane</keyword>
<evidence type="ECO:0000256" key="5">
    <source>
        <dbReference type="SAM" id="Phobius"/>
    </source>
</evidence>
<keyword evidence="5" id="KW-0472">Membrane</keyword>
<comment type="similarity">
    <text evidence="1">Belongs to the bacterial solute-binding protein 3 family.</text>
</comment>
<dbReference type="GO" id="GO:0006865">
    <property type="term" value="P:amino acid transport"/>
    <property type="evidence" value="ECO:0007669"/>
    <property type="project" value="TreeGrafter"/>
</dbReference>
<feature type="region of interest" description="Disordered" evidence="4">
    <location>
        <begin position="1"/>
        <end position="93"/>
    </location>
</feature>
<feature type="compositionally biased region" description="Basic and acidic residues" evidence="4">
    <location>
        <begin position="1"/>
        <end position="17"/>
    </location>
</feature>
<organism evidence="6 7">
    <name type="scientific">Seminavis robusta</name>
    <dbReference type="NCBI Taxonomy" id="568900"/>
    <lineage>
        <taxon>Eukaryota</taxon>
        <taxon>Sar</taxon>
        <taxon>Stramenopiles</taxon>
        <taxon>Ochrophyta</taxon>
        <taxon>Bacillariophyta</taxon>
        <taxon>Bacillariophyceae</taxon>
        <taxon>Bacillariophycidae</taxon>
        <taxon>Naviculales</taxon>
        <taxon>Naviculaceae</taxon>
        <taxon>Seminavis</taxon>
    </lineage>
</organism>
<reference evidence="6" key="1">
    <citation type="submission" date="2020-06" db="EMBL/GenBank/DDBJ databases">
        <authorList>
            <consortium name="Plant Systems Biology data submission"/>
        </authorList>
    </citation>
    <scope>NUCLEOTIDE SEQUENCE</scope>
    <source>
        <strain evidence="6">D6</strain>
    </source>
</reference>
<feature type="compositionally biased region" description="Polar residues" evidence="4">
    <location>
        <begin position="38"/>
        <end position="61"/>
    </location>
</feature>
<dbReference type="PANTHER" id="PTHR30085:SF6">
    <property type="entry name" value="ABC TRANSPORTER GLUTAMINE-BINDING PROTEIN GLNH"/>
    <property type="match status" value="1"/>
</dbReference>
<feature type="region of interest" description="Disordered" evidence="4">
    <location>
        <begin position="123"/>
        <end position="148"/>
    </location>
</feature>
<evidence type="ECO:0000256" key="1">
    <source>
        <dbReference type="ARBA" id="ARBA00010333"/>
    </source>
</evidence>
<evidence type="ECO:0000256" key="4">
    <source>
        <dbReference type="SAM" id="MobiDB-lite"/>
    </source>
</evidence>
<comment type="caution">
    <text evidence="6">The sequence shown here is derived from an EMBL/GenBank/DDBJ whole genome shotgun (WGS) entry which is preliminary data.</text>
</comment>
<feature type="compositionally biased region" description="Basic and acidic residues" evidence="4">
    <location>
        <begin position="69"/>
        <end position="78"/>
    </location>
</feature>
<protein>
    <submittedName>
        <fullName evidence="6">Amino-acid ABC transporter-binding protein YhdW</fullName>
    </submittedName>
</protein>
<sequence>MGTSPKENETKNDEKKTHAGAGLKENPRAREEWESKRTSSISTKTGSSEPGAVSSTGNRSIVSKYGLRRRSDDSKEGRSTSATTTTSHDRSSAQTMMRISELADMPAERPSVVHVGGENEIVLPPHRADGTSGASSSIDLESARSHRPSNSEFLIEATLVPDDPVTPQQEPSPELAKVVEAEQLYFGFSKRQLLFLGGCLILIAVIVVIVTVTVGSSSGGEENADAAGAPFTTLSPTATPLPTVDRIRQRGELLCGIWDESHKLIMTSGVLEKDEDQTDLVLCRVLAAAVLGNASAYRLIETSQEDNFKLLGNGAVDVLTSQVETSMQSDVYETEQGKIGAGFTFSVPFVYIGIFWGGVPEFVLCAEDNYETKGNCSDLRICMSTDSEWAEIVVEKIPESFIVKRDNVTEILQGFKNGDCNVFPVESTGVTEFLLALFGHRGEYYRGTQPFVNDIGTLATRDDDPEWSDFVNIILMGLFAADLANVTHINAAELLAADVLGEELERAVEAAGNYAEIFDRGFKPIFQSREGWNLLNNGSTGLLFTLPLGTIQNEGPGPVAGGTLEEIRDRPNGKLHCGVRLGRPGFAVQDKAQNQPFSGLDVDMCSALAAGLSQGTTDAVLFVHVENEAQGYRMLQSGEVDVLAGHTWNIRNDYHEPGTGVGYSFTMPYFYKPVDVDVHSSNATFDENLCLVTRQDDPQFSSFVFWTVASTWHAEERGVTEANSRDMPDVNLFGFDYSKMFRDAIFAVGNYGEIYERNLASILPRGGRNMLNSVQDAGPQIYVPPGYFD</sequence>
<keyword evidence="7" id="KW-1185">Reference proteome</keyword>
<dbReference type="EMBL" id="CAICTM010001901">
    <property type="protein sequence ID" value="CAB9526877.1"/>
    <property type="molecule type" value="Genomic_DNA"/>
</dbReference>
<evidence type="ECO:0000313" key="7">
    <source>
        <dbReference type="Proteomes" id="UP001153069"/>
    </source>
</evidence>
<feature type="transmembrane region" description="Helical" evidence="5">
    <location>
        <begin position="193"/>
        <end position="214"/>
    </location>
</feature>
<feature type="compositionally biased region" description="Polar residues" evidence="4">
    <location>
        <begin position="79"/>
        <end position="93"/>
    </location>
</feature>
<gene>
    <name evidence="6" type="ORF">SEMRO_1903_G304520.1</name>
</gene>
<dbReference type="PANTHER" id="PTHR30085">
    <property type="entry name" value="AMINO ACID ABC TRANSPORTER PERMEASE"/>
    <property type="match status" value="1"/>
</dbReference>
<dbReference type="SUPFAM" id="SSF53850">
    <property type="entry name" value="Periplasmic binding protein-like II"/>
    <property type="match status" value="2"/>
</dbReference>
<proteinExistence type="inferred from homology"/>
<dbReference type="Proteomes" id="UP001153069">
    <property type="component" value="Unassembled WGS sequence"/>
</dbReference>
<evidence type="ECO:0000313" key="6">
    <source>
        <dbReference type="EMBL" id="CAB9526877.1"/>
    </source>
</evidence>
<dbReference type="OrthoDB" id="10056896at2759"/>
<dbReference type="Gene3D" id="3.40.190.10">
    <property type="entry name" value="Periplasmic binding protein-like II"/>
    <property type="match status" value="3"/>
</dbReference>
<name>A0A9N8ETH0_9STRA</name>
<dbReference type="InterPro" id="IPR051455">
    <property type="entry name" value="Bact_solute-bind_prot3"/>
</dbReference>
<feature type="compositionally biased region" description="Basic and acidic residues" evidence="4">
    <location>
        <begin position="25"/>
        <end position="37"/>
    </location>
</feature>
<evidence type="ECO:0000256" key="2">
    <source>
        <dbReference type="ARBA" id="ARBA00022448"/>
    </source>
</evidence>
<keyword evidence="3" id="KW-0732">Signal</keyword>
<keyword evidence="5" id="KW-1133">Transmembrane helix</keyword>
<dbReference type="AlphaFoldDB" id="A0A9N8ETH0"/>